<accession>X1AY82</accession>
<dbReference type="AlphaFoldDB" id="X1AY82"/>
<comment type="caution">
    <text evidence="1">The sequence shown here is derived from an EMBL/GenBank/DDBJ whole genome shotgun (WGS) entry which is preliminary data.</text>
</comment>
<protein>
    <submittedName>
        <fullName evidence="1">Uncharacterized protein</fullName>
    </submittedName>
</protein>
<name>X1AY82_9ZZZZ</name>
<dbReference type="EMBL" id="BART01012981">
    <property type="protein sequence ID" value="GAG87730.1"/>
    <property type="molecule type" value="Genomic_DNA"/>
</dbReference>
<proteinExistence type="predicted"/>
<organism evidence="1">
    <name type="scientific">marine sediment metagenome</name>
    <dbReference type="NCBI Taxonomy" id="412755"/>
    <lineage>
        <taxon>unclassified sequences</taxon>
        <taxon>metagenomes</taxon>
        <taxon>ecological metagenomes</taxon>
    </lineage>
</organism>
<sequence length="57" mass="6274">MNANQLLSVVGAAADTSVVCFAEASSEFEESHPQLSAMMHETYAQAWPDVDFRREVV</sequence>
<evidence type="ECO:0000313" key="1">
    <source>
        <dbReference type="EMBL" id="GAG87730.1"/>
    </source>
</evidence>
<reference evidence="1" key="1">
    <citation type="journal article" date="2014" name="Front. Microbiol.">
        <title>High frequency of phylogenetically diverse reductive dehalogenase-homologous genes in deep subseafloor sedimentary metagenomes.</title>
        <authorList>
            <person name="Kawai M."/>
            <person name="Futagami T."/>
            <person name="Toyoda A."/>
            <person name="Takaki Y."/>
            <person name="Nishi S."/>
            <person name="Hori S."/>
            <person name="Arai W."/>
            <person name="Tsubouchi T."/>
            <person name="Morono Y."/>
            <person name="Uchiyama I."/>
            <person name="Ito T."/>
            <person name="Fujiyama A."/>
            <person name="Inagaki F."/>
            <person name="Takami H."/>
        </authorList>
    </citation>
    <scope>NUCLEOTIDE SEQUENCE</scope>
    <source>
        <strain evidence="1">Expedition CK06-06</strain>
    </source>
</reference>
<gene>
    <name evidence="1" type="ORF">S01H4_26809</name>
</gene>